<dbReference type="RefSeq" id="WP_183401770.1">
    <property type="nucleotide sequence ID" value="NZ_JACHGG010000001.1"/>
</dbReference>
<comment type="caution">
    <text evidence="2">The sequence shown here is derived from an EMBL/GenBank/DDBJ whole genome shotgun (WGS) entry which is preliminary data.</text>
</comment>
<evidence type="ECO:0000313" key="3">
    <source>
        <dbReference type="Proteomes" id="UP000532746"/>
    </source>
</evidence>
<feature type="transmembrane region" description="Helical" evidence="1">
    <location>
        <begin position="119"/>
        <end position="142"/>
    </location>
</feature>
<evidence type="ECO:0000313" key="2">
    <source>
        <dbReference type="EMBL" id="MBB6058058.1"/>
    </source>
</evidence>
<dbReference type="Proteomes" id="UP000532746">
    <property type="component" value="Unassembled WGS sequence"/>
</dbReference>
<feature type="transmembrane region" description="Helical" evidence="1">
    <location>
        <begin position="40"/>
        <end position="64"/>
    </location>
</feature>
<dbReference type="AlphaFoldDB" id="A0A7W9WAL1"/>
<name>A0A7W9WAL1_9BACT</name>
<keyword evidence="3" id="KW-1185">Reference proteome</keyword>
<proteinExistence type="predicted"/>
<keyword evidence="1" id="KW-1133">Transmembrane helix</keyword>
<protein>
    <submittedName>
        <fullName evidence="2">Glucan phosphoethanolaminetransferase (Alkaline phosphatase superfamily)</fullName>
    </submittedName>
</protein>
<keyword evidence="2" id="KW-0808">Transferase</keyword>
<keyword evidence="1" id="KW-0812">Transmembrane</keyword>
<dbReference type="EMBL" id="JACHGG010000001">
    <property type="protein sequence ID" value="MBB6058058.1"/>
    <property type="molecule type" value="Genomic_DNA"/>
</dbReference>
<gene>
    <name evidence="2" type="ORF">HNQ93_000888</name>
</gene>
<dbReference type="GO" id="GO:0016740">
    <property type="term" value="F:transferase activity"/>
    <property type="evidence" value="ECO:0007669"/>
    <property type="project" value="UniProtKB-KW"/>
</dbReference>
<accession>A0A7W9WAL1</accession>
<organism evidence="2 3">
    <name type="scientific">Hymenobacter luteus</name>
    <dbReference type="NCBI Taxonomy" id="1411122"/>
    <lineage>
        <taxon>Bacteria</taxon>
        <taxon>Pseudomonadati</taxon>
        <taxon>Bacteroidota</taxon>
        <taxon>Cytophagia</taxon>
        <taxon>Cytophagales</taxon>
        <taxon>Hymenobacteraceae</taxon>
        <taxon>Hymenobacter</taxon>
    </lineage>
</organism>
<keyword evidence="1" id="KW-0472">Membrane</keyword>
<evidence type="ECO:0000256" key="1">
    <source>
        <dbReference type="SAM" id="Phobius"/>
    </source>
</evidence>
<feature type="transmembrane region" description="Helical" evidence="1">
    <location>
        <begin position="76"/>
        <end position="99"/>
    </location>
</feature>
<sequence>MRRFWCCFTVALVVWLALWSLLMGTAFIWKPTLDIQLHNTYFVVGSYLGQLISFLLILFLVLLLDAGRRWAASNATVALACGLGSPLLLCWCVRLGYAYSTLSGTEEAVFPLGAAVSGLLKLIWTVSAFLFVVVIWAGITCWRLRAPRAR</sequence>
<reference evidence="2 3" key="1">
    <citation type="submission" date="2020-08" db="EMBL/GenBank/DDBJ databases">
        <title>Genomic Encyclopedia of Type Strains, Phase IV (KMG-IV): sequencing the most valuable type-strain genomes for metagenomic binning, comparative biology and taxonomic classification.</title>
        <authorList>
            <person name="Goeker M."/>
        </authorList>
    </citation>
    <scope>NUCLEOTIDE SEQUENCE [LARGE SCALE GENOMIC DNA]</scope>
    <source>
        <strain evidence="2 3">DSM 26718</strain>
    </source>
</reference>